<evidence type="ECO:0000313" key="2">
    <source>
        <dbReference type="EMBL" id="EME82477.1"/>
    </source>
</evidence>
<dbReference type="EMBL" id="KB446559">
    <property type="protein sequence ID" value="EME82477.1"/>
    <property type="molecule type" value="Genomic_DNA"/>
</dbReference>
<name>M3AZ34_PSEFD</name>
<dbReference type="PANTHER" id="PTHR42085:SF1">
    <property type="entry name" value="F-BOX DOMAIN-CONTAINING PROTEIN"/>
    <property type="match status" value="1"/>
</dbReference>
<feature type="region of interest" description="Disordered" evidence="1">
    <location>
        <begin position="1"/>
        <end position="41"/>
    </location>
</feature>
<dbReference type="AlphaFoldDB" id="M3AZ34"/>
<reference evidence="2 3" key="1">
    <citation type="journal article" date="2012" name="PLoS Pathog.">
        <title>Diverse lifestyles and strategies of plant pathogenesis encoded in the genomes of eighteen Dothideomycetes fungi.</title>
        <authorList>
            <person name="Ohm R.A."/>
            <person name="Feau N."/>
            <person name="Henrissat B."/>
            <person name="Schoch C.L."/>
            <person name="Horwitz B.A."/>
            <person name="Barry K.W."/>
            <person name="Condon B.J."/>
            <person name="Copeland A.C."/>
            <person name="Dhillon B."/>
            <person name="Glaser F."/>
            <person name="Hesse C.N."/>
            <person name="Kosti I."/>
            <person name="LaButti K."/>
            <person name="Lindquist E.A."/>
            <person name="Lucas S."/>
            <person name="Salamov A.A."/>
            <person name="Bradshaw R.E."/>
            <person name="Ciuffetti L."/>
            <person name="Hamelin R.C."/>
            <person name="Kema G.H.J."/>
            <person name="Lawrence C."/>
            <person name="Scott J.A."/>
            <person name="Spatafora J.W."/>
            <person name="Turgeon B.G."/>
            <person name="de Wit P.J.G.M."/>
            <person name="Zhong S."/>
            <person name="Goodwin S.B."/>
            <person name="Grigoriev I.V."/>
        </authorList>
    </citation>
    <scope>NUCLEOTIDE SEQUENCE [LARGE SCALE GENOMIC DNA]</scope>
    <source>
        <strain evidence="2 3">CIRAD86</strain>
    </source>
</reference>
<accession>M3AZ34</accession>
<dbReference type="RefSeq" id="XP_007927833.1">
    <property type="nucleotide sequence ID" value="XM_007929642.1"/>
</dbReference>
<dbReference type="PANTHER" id="PTHR42085">
    <property type="entry name" value="F-BOX DOMAIN-CONTAINING PROTEIN"/>
    <property type="match status" value="1"/>
</dbReference>
<dbReference type="GeneID" id="19337465"/>
<feature type="compositionally biased region" description="Basic residues" evidence="1">
    <location>
        <begin position="28"/>
        <end position="38"/>
    </location>
</feature>
<protein>
    <recommendedName>
        <fullName evidence="4">F-box domain-containing protein</fullName>
    </recommendedName>
</protein>
<feature type="region of interest" description="Disordered" evidence="1">
    <location>
        <begin position="224"/>
        <end position="247"/>
    </location>
</feature>
<sequence>MSSKDENIRGKSTSARMTRNSQGLRLPYVRKKKAHTHPSTRQASRLLALPAELREIIYGYVVGPNRDDGTLTISRDTIVERVGLLGTCRQIRFEASPIFYHESTRFEAVVNHDTLEPIMDWFKSIGVQNCQRLRSVSFRWGLREKDKSECKKTGSVPLCGGRVGSIYLNQESLAPPLVKCLLVCGVLPASISTHQSQPANYTKHQKLEFLMSLTDANWSGEVSRAIASESKSKPQSTGRNGSTHLHA</sequence>
<organism evidence="2 3">
    <name type="scientific">Pseudocercospora fijiensis (strain CIRAD86)</name>
    <name type="common">Black leaf streak disease fungus</name>
    <name type="synonym">Mycosphaerella fijiensis</name>
    <dbReference type="NCBI Taxonomy" id="383855"/>
    <lineage>
        <taxon>Eukaryota</taxon>
        <taxon>Fungi</taxon>
        <taxon>Dikarya</taxon>
        <taxon>Ascomycota</taxon>
        <taxon>Pezizomycotina</taxon>
        <taxon>Dothideomycetes</taxon>
        <taxon>Dothideomycetidae</taxon>
        <taxon>Mycosphaerellales</taxon>
        <taxon>Mycosphaerellaceae</taxon>
        <taxon>Pseudocercospora</taxon>
    </lineage>
</organism>
<dbReference type="Proteomes" id="UP000016932">
    <property type="component" value="Unassembled WGS sequence"/>
</dbReference>
<gene>
    <name evidence="2" type="ORF">MYCFIDRAFT_211631</name>
</gene>
<feature type="compositionally biased region" description="Polar residues" evidence="1">
    <location>
        <begin position="10"/>
        <end position="23"/>
    </location>
</feature>
<dbReference type="HOGENOM" id="CLU_1124960_0_0_1"/>
<keyword evidence="3" id="KW-1185">Reference proteome</keyword>
<dbReference type="OrthoDB" id="3794033at2759"/>
<evidence type="ECO:0000256" key="1">
    <source>
        <dbReference type="SAM" id="MobiDB-lite"/>
    </source>
</evidence>
<evidence type="ECO:0000313" key="3">
    <source>
        <dbReference type="Proteomes" id="UP000016932"/>
    </source>
</evidence>
<dbReference type="KEGG" id="pfj:MYCFIDRAFT_211631"/>
<evidence type="ECO:0008006" key="4">
    <source>
        <dbReference type="Google" id="ProtNLM"/>
    </source>
</evidence>
<proteinExistence type="predicted"/>
<dbReference type="InterPro" id="IPR038883">
    <property type="entry name" value="AN11006-like"/>
</dbReference>
<dbReference type="VEuPathDB" id="FungiDB:MYCFIDRAFT_211631"/>
<feature type="compositionally biased region" description="Polar residues" evidence="1">
    <location>
        <begin position="233"/>
        <end position="247"/>
    </location>
</feature>